<dbReference type="InterPro" id="IPR013325">
    <property type="entry name" value="RNA_pol_sigma_r2"/>
</dbReference>
<dbReference type="OrthoDB" id="1767844at2"/>
<protein>
    <submittedName>
        <fullName evidence="6">DNA-directed RNA polymerase sigma-70 factor</fullName>
    </submittedName>
    <submittedName>
        <fullName evidence="7">RNA polymerase subunit sigma-70</fullName>
    </submittedName>
</protein>
<dbReference type="KEGG" id="eth:CK496_11870"/>
<dbReference type="PANTHER" id="PTHR43133:SF8">
    <property type="entry name" value="RNA POLYMERASE SIGMA FACTOR HI_1459-RELATED"/>
    <property type="match status" value="1"/>
</dbReference>
<dbReference type="Pfam" id="PF04542">
    <property type="entry name" value="Sigma70_r2"/>
    <property type="match status" value="1"/>
</dbReference>
<dbReference type="Proteomes" id="UP000321361">
    <property type="component" value="Unassembled WGS sequence"/>
</dbReference>
<sequence length="193" mass="22758">MPEELLRAARNGDEEAFSTLYQKYYPLLLRLKNSYYVRNFMNEDWEQEARVALYQALKTYENNKGVSFGSYYKSVITNQIYSLLRKQNALKRRDQKDEVSMEQKMESEGPDFLAEVTTQEPVAVQQLLLNEAIETCEIHFSKREAQIFHHYMQGSDFSYIAKDLSMDIQQVMSGYSRVKQKIKKHLKAYSEEC</sequence>
<keyword evidence="4" id="KW-0804">Transcription</keyword>
<evidence type="ECO:0000313" key="6">
    <source>
        <dbReference type="EMBL" id="GEK37384.1"/>
    </source>
</evidence>
<evidence type="ECO:0000313" key="7">
    <source>
        <dbReference type="EMBL" id="OAQ55145.1"/>
    </source>
</evidence>
<dbReference type="GO" id="GO:0000428">
    <property type="term" value="C:DNA-directed RNA polymerase complex"/>
    <property type="evidence" value="ECO:0007669"/>
    <property type="project" value="UniProtKB-KW"/>
</dbReference>
<reference evidence="7 8" key="1">
    <citation type="submission" date="2016-04" db="EMBL/GenBank/DDBJ databases">
        <title>Draft genome of an Enterococcus thailandicus strain isolated from bovine feces.</title>
        <authorList>
            <person name="Beukers A.G."/>
            <person name="Zaheer R."/>
            <person name="Goji N."/>
            <person name="Cook S.R."/>
            <person name="Amoako K."/>
            <person name="Chaves A.V."/>
            <person name="Ward M.P."/>
            <person name="Mcallister T.A."/>
        </authorList>
    </citation>
    <scope>NUCLEOTIDE SEQUENCE [LARGE SCALE GENOMIC DNA]</scope>
    <source>
        <strain evidence="7 8">F0711D 46</strain>
    </source>
</reference>
<evidence type="ECO:0000313" key="9">
    <source>
        <dbReference type="Proteomes" id="UP000321361"/>
    </source>
</evidence>
<keyword evidence="2" id="KW-0731">Sigma factor</keyword>
<dbReference type="RefSeq" id="WP_067484603.1">
    <property type="nucleotide sequence ID" value="NZ_BJUG01000008.1"/>
</dbReference>
<feature type="domain" description="RNA polymerase sigma-70 region 2" evidence="5">
    <location>
        <begin position="20"/>
        <end position="88"/>
    </location>
</feature>
<dbReference type="Proteomes" id="UP000078516">
    <property type="component" value="Unassembled WGS sequence"/>
</dbReference>
<evidence type="ECO:0000313" key="8">
    <source>
        <dbReference type="Proteomes" id="UP000078516"/>
    </source>
</evidence>
<keyword evidence="3" id="KW-0238">DNA-binding</keyword>
<dbReference type="GO" id="GO:0006352">
    <property type="term" value="P:DNA-templated transcription initiation"/>
    <property type="evidence" value="ECO:0007669"/>
    <property type="project" value="InterPro"/>
</dbReference>
<evidence type="ECO:0000256" key="3">
    <source>
        <dbReference type="ARBA" id="ARBA00023125"/>
    </source>
</evidence>
<name>A0A179EPG9_ENTTH</name>
<dbReference type="Gene3D" id="1.10.1740.10">
    <property type="match status" value="1"/>
</dbReference>
<keyword evidence="8" id="KW-1185">Reference proteome</keyword>
<proteinExistence type="predicted"/>
<keyword evidence="1" id="KW-0805">Transcription regulation</keyword>
<dbReference type="EMBL" id="LWMN01000015">
    <property type="protein sequence ID" value="OAQ55145.1"/>
    <property type="molecule type" value="Genomic_DNA"/>
</dbReference>
<dbReference type="AlphaFoldDB" id="A0A179EPG9"/>
<dbReference type="SUPFAM" id="SSF88946">
    <property type="entry name" value="Sigma2 domain of RNA polymerase sigma factors"/>
    <property type="match status" value="1"/>
</dbReference>
<organism evidence="7 8">
    <name type="scientific">Enterococcus thailandicus</name>
    <dbReference type="NCBI Taxonomy" id="417368"/>
    <lineage>
        <taxon>Bacteria</taxon>
        <taxon>Bacillati</taxon>
        <taxon>Bacillota</taxon>
        <taxon>Bacilli</taxon>
        <taxon>Lactobacillales</taxon>
        <taxon>Enterococcaceae</taxon>
        <taxon>Enterococcus</taxon>
    </lineage>
</organism>
<dbReference type="GeneID" id="77488334"/>
<accession>A0A179EPG9</accession>
<dbReference type="NCBIfam" id="TIGR02937">
    <property type="entry name" value="sigma70-ECF"/>
    <property type="match status" value="1"/>
</dbReference>
<dbReference type="PANTHER" id="PTHR43133">
    <property type="entry name" value="RNA POLYMERASE ECF-TYPE SIGMA FACTO"/>
    <property type="match status" value="1"/>
</dbReference>
<comment type="caution">
    <text evidence="7">The sequence shown here is derived from an EMBL/GenBank/DDBJ whole genome shotgun (WGS) entry which is preliminary data.</text>
</comment>
<evidence type="ECO:0000256" key="1">
    <source>
        <dbReference type="ARBA" id="ARBA00023015"/>
    </source>
</evidence>
<dbReference type="InterPro" id="IPR039425">
    <property type="entry name" value="RNA_pol_sigma-70-like"/>
</dbReference>
<dbReference type="EMBL" id="BJUG01000008">
    <property type="protein sequence ID" value="GEK37384.1"/>
    <property type="molecule type" value="Genomic_DNA"/>
</dbReference>
<reference evidence="6 9" key="2">
    <citation type="submission" date="2019-07" db="EMBL/GenBank/DDBJ databases">
        <title>Whole genome shotgun sequence of Enterococcus thailandicus NBRC 101867.</title>
        <authorList>
            <person name="Hosoyama A."/>
            <person name="Uohara A."/>
            <person name="Ohji S."/>
            <person name="Ichikawa N."/>
        </authorList>
    </citation>
    <scope>NUCLEOTIDE SEQUENCE [LARGE SCALE GENOMIC DNA]</scope>
    <source>
        <strain evidence="6 9">NBRC 101867</strain>
    </source>
</reference>
<dbReference type="GO" id="GO:0016987">
    <property type="term" value="F:sigma factor activity"/>
    <property type="evidence" value="ECO:0007669"/>
    <property type="project" value="UniProtKB-KW"/>
</dbReference>
<evidence type="ECO:0000256" key="2">
    <source>
        <dbReference type="ARBA" id="ARBA00023082"/>
    </source>
</evidence>
<evidence type="ECO:0000259" key="5">
    <source>
        <dbReference type="Pfam" id="PF04542"/>
    </source>
</evidence>
<keyword evidence="6" id="KW-0240">DNA-directed RNA polymerase</keyword>
<evidence type="ECO:0000256" key="4">
    <source>
        <dbReference type="ARBA" id="ARBA00023163"/>
    </source>
</evidence>
<dbReference type="InterPro" id="IPR014284">
    <property type="entry name" value="RNA_pol_sigma-70_dom"/>
</dbReference>
<gene>
    <name evidence="7" type="ORF">A6E74_09780</name>
    <name evidence="6" type="ORF">ETH01_16710</name>
</gene>
<dbReference type="InterPro" id="IPR007627">
    <property type="entry name" value="RNA_pol_sigma70_r2"/>
</dbReference>
<dbReference type="GO" id="GO:0003677">
    <property type="term" value="F:DNA binding"/>
    <property type="evidence" value="ECO:0007669"/>
    <property type="project" value="UniProtKB-KW"/>
</dbReference>